<dbReference type="GO" id="GO:0004198">
    <property type="term" value="F:calcium-dependent cysteine-type endopeptidase activity"/>
    <property type="evidence" value="ECO:0007669"/>
    <property type="project" value="InterPro"/>
</dbReference>
<dbReference type="InterPro" id="IPR053033">
    <property type="entry name" value="Androglobin-like"/>
</dbReference>
<dbReference type="PROSITE" id="PS50203">
    <property type="entry name" value="CALPAIN_CAT"/>
    <property type="match status" value="1"/>
</dbReference>
<feature type="compositionally biased region" description="Basic residues" evidence="2">
    <location>
        <begin position="1400"/>
        <end position="1409"/>
    </location>
</feature>
<name>F2TY84_SALR5</name>
<dbReference type="Pfam" id="PF22068">
    <property type="entry name" value="Androglobin_II"/>
    <property type="match status" value="1"/>
</dbReference>
<keyword evidence="5" id="KW-1185">Reference proteome</keyword>
<feature type="compositionally biased region" description="Polar residues" evidence="2">
    <location>
        <begin position="965"/>
        <end position="982"/>
    </location>
</feature>
<evidence type="ECO:0000256" key="1">
    <source>
        <dbReference type="PROSITE-ProRule" id="PRU00239"/>
    </source>
</evidence>
<feature type="region of interest" description="Disordered" evidence="2">
    <location>
        <begin position="656"/>
        <end position="683"/>
    </location>
</feature>
<feature type="compositionally biased region" description="Basic and acidic residues" evidence="2">
    <location>
        <begin position="1503"/>
        <end position="1517"/>
    </location>
</feature>
<dbReference type="PANTHER" id="PTHR46298">
    <property type="entry name" value="ANDROGLOBIN"/>
    <property type="match status" value="1"/>
</dbReference>
<evidence type="ECO:0000256" key="2">
    <source>
        <dbReference type="SAM" id="MobiDB-lite"/>
    </source>
</evidence>
<dbReference type="InterPro" id="IPR001300">
    <property type="entry name" value="Peptidase_C2_calpain_cat"/>
</dbReference>
<feature type="compositionally biased region" description="Polar residues" evidence="2">
    <location>
        <begin position="991"/>
        <end position="1000"/>
    </location>
</feature>
<dbReference type="STRING" id="946362.F2TY84"/>
<evidence type="ECO:0000313" key="4">
    <source>
        <dbReference type="EMBL" id="EGD76343.1"/>
    </source>
</evidence>
<feature type="compositionally biased region" description="Low complexity" evidence="2">
    <location>
        <begin position="1008"/>
        <end position="1020"/>
    </location>
</feature>
<dbReference type="KEGG" id="sre:PTSG_01043"/>
<dbReference type="GeneID" id="16079111"/>
<dbReference type="InParanoid" id="F2TY84"/>
<feature type="compositionally biased region" description="Acidic residues" evidence="2">
    <location>
        <begin position="1379"/>
        <end position="1388"/>
    </location>
</feature>
<dbReference type="RefSeq" id="XP_004998518.1">
    <property type="nucleotide sequence ID" value="XM_004998461.1"/>
</dbReference>
<feature type="compositionally biased region" description="Low complexity" evidence="2">
    <location>
        <begin position="330"/>
        <end position="344"/>
    </location>
</feature>
<feature type="compositionally biased region" description="Acidic residues" evidence="2">
    <location>
        <begin position="421"/>
        <end position="433"/>
    </location>
</feature>
<dbReference type="Pfam" id="PF00612">
    <property type="entry name" value="IQ"/>
    <property type="match status" value="1"/>
</dbReference>
<accession>F2TY84</accession>
<feature type="region of interest" description="Disordered" evidence="2">
    <location>
        <begin position="932"/>
        <end position="1079"/>
    </location>
</feature>
<feature type="region of interest" description="Disordered" evidence="2">
    <location>
        <begin position="1379"/>
        <end position="1425"/>
    </location>
</feature>
<dbReference type="InterPro" id="IPR000048">
    <property type="entry name" value="IQ_motif_EF-hand-BS"/>
</dbReference>
<dbReference type="eggNOG" id="KOG0045">
    <property type="taxonomic scope" value="Eukaryota"/>
</dbReference>
<feature type="region of interest" description="Disordered" evidence="2">
    <location>
        <begin position="1499"/>
        <end position="1534"/>
    </location>
</feature>
<dbReference type="InterPro" id="IPR054093">
    <property type="entry name" value="Androglobin_II"/>
</dbReference>
<evidence type="ECO:0000313" key="5">
    <source>
        <dbReference type="Proteomes" id="UP000007799"/>
    </source>
</evidence>
<feature type="region of interest" description="Disordered" evidence="2">
    <location>
        <begin position="623"/>
        <end position="643"/>
    </location>
</feature>
<feature type="compositionally biased region" description="Basic and acidic residues" evidence="2">
    <location>
        <begin position="1550"/>
        <end position="1582"/>
    </location>
</feature>
<feature type="region of interest" description="Disordered" evidence="2">
    <location>
        <begin position="1440"/>
        <end position="1465"/>
    </location>
</feature>
<dbReference type="Proteomes" id="UP000007799">
    <property type="component" value="Unassembled WGS sequence"/>
</dbReference>
<feature type="compositionally biased region" description="Polar residues" evidence="2">
    <location>
        <begin position="657"/>
        <end position="667"/>
    </location>
</feature>
<feature type="compositionally biased region" description="Polar residues" evidence="2">
    <location>
        <begin position="1021"/>
        <end position="1030"/>
    </location>
</feature>
<sequence>MAKRVKSSRPKSSAGKPGGDDVSSSGSATFFPKWTEADILAERWSADAAKGKDRTKWPFEDPLGVTPMPRSLEDAVSRWRRMSGPSTAHMVAPSRFRPVPAFRVLAKSDQLWLRKKRMKFVERTEEPWVSLYHKSQHIMESPLMREIISALSFLQRPPQGSEAHTVRPWHLVHPRGKDGQAAANTTGGKYAVKLFWLGHWRKVVVDDVVPFDAENRILLPQSTEPELWPIIVTKALLRIASLSFDLRPGTPEAGQFNVMAALTGWYPVVYRLLPSMTEQSRAAMIARVNALCTYSRLTQDKEDLVQDPRPQWPDVGPEEKRRGSGRRSAARSAASSRAASGRASIVEPAPDAHPEQLENWFVTASVNRDKNTNSDAGLDPSRSHEVRILACHAVLLPGEDECRYIFELTSPIAWSTGSLGFEDDVEGEEDDDSSSDRGDGANTETKGGDAQDGDVQSITSASELETERPDDPKGWTKPLCIALGVSLDRLRTEERELKKMHAAGKPTPHFRFFMTSEEFFRTFSSVRVYHKSHRYSHHVVLQRVRGQGVSLQQRTGDEEPAPVTDYDAMELRNHERWFLHVDSTEPSLLLLNLAIGPPVPPASNVTPPSRAPLRSATALEIVPEEPGPDRDVSPKGARSRVNSRVNTMTGADVASLASRTGTLSSRSLELPPFPSSRPSSALDLTPAHMSATTTGPQEGCVLMHHHKWDAVTYDTDPVVYLRTSSSLSAFCKLPAGRHILAVTIQHPFACSLSILAHKPVVLGTASAVLPRLAQPSCTMQAYVTAVEQIVETTLKSPELADAKQAASNCVKKLHRHFGFYPAELWEPFSKCIQSAIEMQNVDVWQKREQAVRDVVALLGKWIESVALPKSSAPKGLAPPALLVQEYSHPNLLANVSVRADGSVRLTKADGGEGAAHTLPVFGAGLQADVARPQAQTADGTGRDGDSKESDNHSNDKNKGGEVATQGANGSGDNSTGSLTPDNGSEGDNKQAHNTAGNAVQQEGEGTATSSSRPTSSSPHSINVTVSHTEGNNNNNNGKPANATKRSNSNSRPNTRTSTRSRGRDSTATTGTNSGGQPDFAAQQFSEEDEKLREQAAVQIQAVMRGFLTRKRLQEERTQKEISTLQQGAAVWDALATRQQSESVMIEAAKMFMSDEKCPAILSAHPFAADAAMNLNVLLATGDGELSQNQHLEFLFQKRITVESACYVRFTLLVDTEGPEVPPHHLDSPLPVSAGLRILDCATGRLLPFAGEQTLPVELQPTQQGYKLLGWCASASYNGPVHWKLRVTSKDTLPQDLIADLRPPTFDDEHTSPIMRDRRQYPLLLQVHSKAQPVHICASLDNSNEGTLLLAVKCDGRQLFKQTVKHRAFFPLVLPPLAADDFDEDDDSSQPEPSEPEPKGKSKSAKKKRTASNARPDTRAVQQSVPKRTLEISCQLLDVPEDFGEEPLPPSGTQRRSKSASMKRTVSGPAITIKATCMSKIEFSEDTREQDELKQIMLGWEAADPGRREKAQTVRAERQSTVNPEEAKRVVPAPAEQRLQLLDEELMTKREREKQRKVREFREQRQAVAERREKEAAERDVIKTRTINQATDRRKQNQQLRDTAGKLRQMYRQRVLDKLEAERKAEEERLRLEREAQEAEAAARASSKKKKGKK</sequence>
<dbReference type="PANTHER" id="PTHR46298:SF1">
    <property type="entry name" value="ANDROGLOBIN"/>
    <property type="match status" value="1"/>
</dbReference>
<feature type="compositionally biased region" description="Low complexity" evidence="2">
    <location>
        <begin position="1045"/>
        <end position="1069"/>
    </location>
</feature>
<organism evidence="5">
    <name type="scientific">Salpingoeca rosetta (strain ATCC 50818 / BSB-021)</name>
    <dbReference type="NCBI Taxonomy" id="946362"/>
    <lineage>
        <taxon>Eukaryota</taxon>
        <taxon>Choanoflagellata</taxon>
        <taxon>Craspedida</taxon>
        <taxon>Salpingoecidae</taxon>
        <taxon>Salpingoeca</taxon>
    </lineage>
</organism>
<dbReference type="InterPro" id="IPR038765">
    <property type="entry name" value="Papain-like_cys_pep_sf"/>
</dbReference>
<evidence type="ECO:0000259" key="3">
    <source>
        <dbReference type="PROSITE" id="PS50203"/>
    </source>
</evidence>
<dbReference type="Pfam" id="PF00648">
    <property type="entry name" value="Peptidase_C2"/>
    <property type="match status" value="1"/>
</dbReference>
<feature type="region of interest" description="Disordered" evidence="2">
    <location>
        <begin position="1550"/>
        <end position="1607"/>
    </location>
</feature>
<dbReference type="SUPFAM" id="SSF54001">
    <property type="entry name" value="Cysteine proteinases"/>
    <property type="match status" value="1"/>
</dbReference>
<proteinExistence type="predicted"/>
<feature type="region of interest" description="Disordered" evidence="2">
    <location>
        <begin position="302"/>
        <end position="356"/>
    </location>
</feature>
<feature type="region of interest" description="Disordered" evidence="2">
    <location>
        <begin position="1625"/>
        <end position="1653"/>
    </location>
</feature>
<feature type="compositionally biased region" description="Basic and acidic residues" evidence="2">
    <location>
        <begin position="940"/>
        <end position="959"/>
    </location>
</feature>
<dbReference type="OMA" id="STCHHER"/>
<comment type="caution">
    <text evidence="1">Lacks conserved residue(s) required for the propagation of feature annotation.</text>
</comment>
<gene>
    <name evidence="4" type="ORF">PTSG_01043</name>
</gene>
<feature type="region of interest" description="Disordered" evidence="2">
    <location>
        <begin position="1"/>
        <end position="29"/>
    </location>
</feature>
<feature type="region of interest" description="Disordered" evidence="2">
    <location>
        <begin position="417"/>
        <end position="456"/>
    </location>
</feature>
<dbReference type="EMBL" id="GL832956">
    <property type="protein sequence ID" value="EGD76343.1"/>
    <property type="molecule type" value="Genomic_DNA"/>
</dbReference>
<dbReference type="PROSITE" id="PS50096">
    <property type="entry name" value="IQ"/>
    <property type="match status" value="1"/>
</dbReference>
<feature type="domain" description="Calpain catalytic" evidence="3">
    <location>
        <begin position="147"/>
        <end position="264"/>
    </location>
</feature>
<feature type="compositionally biased region" description="Basic and acidic residues" evidence="2">
    <location>
        <begin position="1625"/>
        <end position="1636"/>
    </location>
</feature>
<reference evidence="4" key="1">
    <citation type="submission" date="2009-08" db="EMBL/GenBank/DDBJ databases">
        <title>Annotation of Salpingoeca rosetta.</title>
        <authorList>
            <consortium name="The Broad Institute Genome Sequencing Platform"/>
            <person name="Russ C."/>
            <person name="Cuomo C."/>
            <person name="Burger G."/>
            <person name="Gray M.W."/>
            <person name="Holland P.W.H."/>
            <person name="King N."/>
            <person name="Lang F.B.F."/>
            <person name="Roger A.J."/>
            <person name="Ruiz-Trillo I."/>
            <person name="Young S.K."/>
            <person name="Zeng Q."/>
            <person name="Gargeya S."/>
            <person name="Alvarado L."/>
            <person name="Berlin A."/>
            <person name="Chapman S.B."/>
            <person name="Chen Z."/>
            <person name="Freedman E."/>
            <person name="Gellesch M."/>
            <person name="Goldberg J."/>
            <person name="Griggs A."/>
            <person name="Gujja S."/>
            <person name="Heilman E."/>
            <person name="Heiman D."/>
            <person name="Howarth C."/>
            <person name="Mehta T."/>
            <person name="Neiman D."/>
            <person name="Pearson M."/>
            <person name="Roberts A."/>
            <person name="Saif S."/>
            <person name="Shea T."/>
            <person name="Shenoy N."/>
            <person name="Sisk P."/>
            <person name="Stolte C."/>
            <person name="Sykes S."/>
            <person name="White J."/>
            <person name="Yandava C."/>
            <person name="Haas B."/>
            <person name="Nusbaum C."/>
            <person name="Birren B."/>
        </authorList>
    </citation>
    <scope>NUCLEOTIDE SEQUENCE [LARGE SCALE GENOMIC DNA]</scope>
    <source>
        <strain evidence="4">ATCC 50818</strain>
    </source>
</reference>
<dbReference type="OrthoDB" id="9374162at2759"/>
<feature type="compositionally biased region" description="Polar residues" evidence="2">
    <location>
        <begin position="1450"/>
        <end position="1463"/>
    </location>
</feature>
<dbReference type="SMART" id="SM00015">
    <property type="entry name" value="IQ"/>
    <property type="match status" value="1"/>
</dbReference>
<protein>
    <recommendedName>
        <fullName evidence="3">Calpain catalytic domain-containing protein</fullName>
    </recommendedName>
</protein>
<dbReference type="GO" id="GO:0006508">
    <property type="term" value="P:proteolysis"/>
    <property type="evidence" value="ECO:0007669"/>
    <property type="project" value="InterPro"/>
</dbReference>